<accession>A0ABQ4PZE7</accession>
<dbReference type="InterPro" id="IPR005119">
    <property type="entry name" value="LysR_subst-bd"/>
</dbReference>
<dbReference type="InterPro" id="IPR036390">
    <property type="entry name" value="WH_DNA-bd_sf"/>
</dbReference>
<organism evidence="6 7">
    <name type="scientific">Noviherbaspirillum aridicola</name>
    <dbReference type="NCBI Taxonomy" id="2849687"/>
    <lineage>
        <taxon>Bacteria</taxon>
        <taxon>Pseudomonadati</taxon>
        <taxon>Pseudomonadota</taxon>
        <taxon>Betaproteobacteria</taxon>
        <taxon>Burkholderiales</taxon>
        <taxon>Oxalobacteraceae</taxon>
        <taxon>Noviherbaspirillum</taxon>
    </lineage>
</organism>
<gene>
    <name evidence="6" type="ORF">NCCP691_02940</name>
</gene>
<dbReference type="InterPro" id="IPR000847">
    <property type="entry name" value="LysR_HTH_N"/>
</dbReference>
<evidence type="ECO:0000313" key="7">
    <source>
        <dbReference type="Proteomes" id="UP000887222"/>
    </source>
</evidence>
<evidence type="ECO:0000256" key="3">
    <source>
        <dbReference type="ARBA" id="ARBA00023125"/>
    </source>
</evidence>
<keyword evidence="4" id="KW-0804">Transcription</keyword>
<dbReference type="InterPro" id="IPR036388">
    <property type="entry name" value="WH-like_DNA-bd_sf"/>
</dbReference>
<evidence type="ECO:0000256" key="2">
    <source>
        <dbReference type="ARBA" id="ARBA00023015"/>
    </source>
</evidence>
<dbReference type="Gene3D" id="1.10.10.10">
    <property type="entry name" value="Winged helix-like DNA-binding domain superfamily/Winged helix DNA-binding domain"/>
    <property type="match status" value="1"/>
</dbReference>
<evidence type="ECO:0000259" key="5">
    <source>
        <dbReference type="PROSITE" id="PS50931"/>
    </source>
</evidence>
<dbReference type="SUPFAM" id="SSF46785">
    <property type="entry name" value="Winged helix' DNA-binding domain"/>
    <property type="match status" value="1"/>
</dbReference>
<evidence type="ECO:0000256" key="4">
    <source>
        <dbReference type="ARBA" id="ARBA00023163"/>
    </source>
</evidence>
<reference evidence="6 7" key="1">
    <citation type="journal article" date="2022" name="Int. J. Syst. Evol. Microbiol.">
        <title>Noviherbaspirillum aridicola sp. nov., isolated from an arid soil in Pakistan.</title>
        <authorList>
            <person name="Khan I.U."/>
            <person name="Saqib M."/>
            <person name="Amin A."/>
            <person name="Hussain F."/>
            <person name="Li L."/>
            <person name="Liu Y.H."/>
            <person name="Fang B.Z."/>
            <person name="Ahmed I."/>
            <person name="Li W.J."/>
        </authorList>
    </citation>
    <scope>NUCLEOTIDE SEQUENCE [LARGE SCALE GENOMIC DNA]</scope>
    <source>
        <strain evidence="6 7">NCCP-691</strain>
    </source>
</reference>
<dbReference type="RefSeq" id="WP_220806453.1">
    <property type="nucleotide sequence ID" value="NZ_BPMK01000001.1"/>
</dbReference>
<proteinExistence type="inferred from homology"/>
<protein>
    <submittedName>
        <fullName evidence="6">Transcriptional regulator</fullName>
    </submittedName>
</protein>
<dbReference type="SUPFAM" id="SSF53850">
    <property type="entry name" value="Periplasmic binding protein-like II"/>
    <property type="match status" value="1"/>
</dbReference>
<name>A0ABQ4PZE7_9BURK</name>
<sequence length="305" mass="33665">MFELFQLRCFVTLAEELHFGRAAARLHMTQPPLSRQIQLLEHALSVKLLERTSRSVRLSAAGEVFYRDAVSILRHADQAAALAKRVEKGEAGRVTVGFTAVAGYDLLPRIVSAAQQRFPMTDVVLREMVSKDQLEALESGAIDIGFVRPLSGAGTSTSRHLLLRDPLVLAVHADHRLARKKDIRPEHLQDERFIMYSPDDGRYFYELVSGLFASAGVQTRHVQHIGQTHTILGLVRGGVGMAIVPASAMMLPFREVQFRPLWRSGIVAELCLAWRPESSNPAVEIVAGFVKQHFSGTARGSAVPA</sequence>
<keyword evidence="3" id="KW-0238">DNA-binding</keyword>
<keyword evidence="2" id="KW-0805">Transcription regulation</keyword>
<feature type="domain" description="HTH lysR-type" evidence="5">
    <location>
        <begin position="2"/>
        <end position="59"/>
    </location>
</feature>
<keyword evidence="7" id="KW-1185">Reference proteome</keyword>
<dbReference type="EMBL" id="BPMK01000001">
    <property type="protein sequence ID" value="GIZ50280.1"/>
    <property type="molecule type" value="Genomic_DNA"/>
</dbReference>
<comment type="similarity">
    <text evidence="1">Belongs to the LysR transcriptional regulatory family.</text>
</comment>
<dbReference type="Proteomes" id="UP000887222">
    <property type="component" value="Unassembled WGS sequence"/>
</dbReference>
<dbReference type="Pfam" id="PF03466">
    <property type="entry name" value="LysR_substrate"/>
    <property type="match status" value="1"/>
</dbReference>
<comment type="caution">
    <text evidence="6">The sequence shown here is derived from an EMBL/GenBank/DDBJ whole genome shotgun (WGS) entry which is preliminary data.</text>
</comment>
<dbReference type="PANTHER" id="PTHR30346:SF0">
    <property type="entry name" value="HCA OPERON TRANSCRIPTIONAL ACTIVATOR HCAR"/>
    <property type="match status" value="1"/>
</dbReference>
<evidence type="ECO:0000256" key="1">
    <source>
        <dbReference type="ARBA" id="ARBA00009437"/>
    </source>
</evidence>
<dbReference type="Pfam" id="PF00126">
    <property type="entry name" value="HTH_1"/>
    <property type="match status" value="1"/>
</dbReference>
<evidence type="ECO:0000313" key="6">
    <source>
        <dbReference type="EMBL" id="GIZ50280.1"/>
    </source>
</evidence>
<dbReference type="Gene3D" id="3.40.190.10">
    <property type="entry name" value="Periplasmic binding protein-like II"/>
    <property type="match status" value="2"/>
</dbReference>
<dbReference type="PROSITE" id="PS50931">
    <property type="entry name" value="HTH_LYSR"/>
    <property type="match status" value="1"/>
</dbReference>
<dbReference type="PRINTS" id="PR00039">
    <property type="entry name" value="HTHLYSR"/>
</dbReference>
<dbReference type="PANTHER" id="PTHR30346">
    <property type="entry name" value="TRANSCRIPTIONAL DUAL REGULATOR HCAR-RELATED"/>
    <property type="match status" value="1"/>
</dbReference>